<dbReference type="RefSeq" id="WP_251413988.1">
    <property type="nucleotide sequence ID" value="NZ_JAMQGM010000025.1"/>
</dbReference>
<reference evidence="3" key="1">
    <citation type="journal article" date="2023" name="Int. J. Syst. Evol. Microbiol.">
        <title>Streptomyces meridianus sp. nov. isolated from brackish water of the Tagus estuary in Alcochete, Portugal.</title>
        <authorList>
            <person name="Santos J.D.N."/>
            <person name="Klimek D."/>
            <person name="Calusinska M."/>
            <person name="Lobo Da Cunha A."/>
            <person name="Catita J."/>
            <person name="Goncalves H."/>
            <person name="Gonzalez I."/>
            <person name="Reyes F."/>
            <person name="Lage O.M."/>
        </authorList>
    </citation>
    <scope>NUCLEOTIDE SEQUENCE</scope>
    <source>
        <strain evidence="3">MTZ3.1</strain>
    </source>
</reference>
<proteinExistence type="predicted"/>
<dbReference type="Proteomes" id="UP001167160">
    <property type="component" value="Unassembled WGS sequence"/>
</dbReference>
<evidence type="ECO:0000256" key="2">
    <source>
        <dbReference type="SAM" id="Phobius"/>
    </source>
</evidence>
<feature type="transmembrane region" description="Helical" evidence="2">
    <location>
        <begin position="41"/>
        <end position="61"/>
    </location>
</feature>
<feature type="region of interest" description="Disordered" evidence="1">
    <location>
        <begin position="104"/>
        <end position="123"/>
    </location>
</feature>
<organism evidence="3 4">
    <name type="scientific">Streptomyces meridianus</name>
    <dbReference type="NCBI Taxonomy" id="2938945"/>
    <lineage>
        <taxon>Bacteria</taxon>
        <taxon>Bacillati</taxon>
        <taxon>Actinomycetota</taxon>
        <taxon>Actinomycetes</taxon>
        <taxon>Kitasatosporales</taxon>
        <taxon>Streptomycetaceae</taxon>
        <taxon>Streptomyces</taxon>
    </lineage>
</organism>
<accession>A0ABT0X8N9</accession>
<sequence>MSAGQVVLRLLEAVCAVVAILLALLLVLATDYEHLRAAYNTGGLARVVMVFVVVCAAWMVLWRKRTGRRISAWRAVALPACGACALVLVAVLGGAARTTYHERHIEPATTDTPSPPVPPTAGT</sequence>
<keyword evidence="2" id="KW-1133">Transmembrane helix</keyword>
<dbReference type="EMBL" id="JAMQGM010000025">
    <property type="protein sequence ID" value="MCM2578087.1"/>
    <property type="molecule type" value="Genomic_DNA"/>
</dbReference>
<protein>
    <submittedName>
        <fullName evidence="3">Uncharacterized protein</fullName>
    </submittedName>
</protein>
<evidence type="ECO:0000313" key="3">
    <source>
        <dbReference type="EMBL" id="MCM2578087.1"/>
    </source>
</evidence>
<feature type="transmembrane region" description="Helical" evidence="2">
    <location>
        <begin position="73"/>
        <end position="96"/>
    </location>
</feature>
<evidence type="ECO:0000313" key="4">
    <source>
        <dbReference type="Proteomes" id="UP001167160"/>
    </source>
</evidence>
<feature type="compositionally biased region" description="Pro residues" evidence="1">
    <location>
        <begin position="113"/>
        <end position="123"/>
    </location>
</feature>
<name>A0ABT0X8N9_9ACTN</name>
<keyword evidence="4" id="KW-1185">Reference proteome</keyword>
<gene>
    <name evidence="3" type="ORF">M1E25_12085</name>
</gene>
<comment type="caution">
    <text evidence="3">The sequence shown here is derived from an EMBL/GenBank/DDBJ whole genome shotgun (WGS) entry which is preliminary data.</text>
</comment>
<keyword evidence="2" id="KW-0812">Transmembrane</keyword>
<evidence type="ECO:0000256" key="1">
    <source>
        <dbReference type="SAM" id="MobiDB-lite"/>
    </source>
</evidence>
<keyword evidence="2" id="KW-0472">Membrane</keyword>
<feature type="transmembrane region" description="Helical" evidence="2">
    <location>
        <begin position="7"/>
        <end position="29"/>
    </location>
</feature>